<feature type="compositionally biased region" description="Polar residues" evidence="1">
    <location>
        <begin position="1"/>
        <end position="10"/>
    </location>
</feature>
<dbReference type="RefSeq" id="WP_345271751.1">
    <property type="nucleotide sequence ID" value="NZ_BAABIM010000005.1"/>
</dbReference>
<evidence type="ECO:0000313" key="2">
    <source>
        <dbReference type="EMBL" id="GAA4698161.1"/>
    </source>
</evidence>
<feature type="compositionally biased region" description="Basic and acidic residues" evidence="1">
    <location>
        <begin position="20"/>
        <end position="29"/>
    </location>
</feature>
<dbReference type="Proteomes" id="UP001500621">
    <property type="component" value="Unassembled WGS sequence"/>
</dbReference>
<evidence type="ECO:0000313" key="3">
    <source>
        <dbReference type="Proteomes" id="UP001500621"/>
    </source>
</evidence>
<organism evidence="2 3">
    <name type="scientific">Nocardioides nanhaiensis</name>
    <dbReference type="NCBI Taxonomy" id="1476871"/>
    <lineage>
        <taxon>Bacteria</taxon>
        <taxon>Bacillati</taxon>
        <taxon>Actinomycetota</taxon>
        <taxon>Actinomycetes</taxon>
        <taxon>Propionibacteriales</taxon>
        <taxon>Nocardioidaceae</taxon>
        <taxon>Nocardioides</taxon>
    </lineage>
</organism>
<evidence type="ECO:0000256" key="1">
    <source>
        <dbReference type="SAM" id="MobiDB-lite"/>
    </source>
</evidence>
<feature type="region of interest" description="Disordered" evidence="1">
    <location>
        <begin position="1"/>
        <end position="29"/>
    </location>
</feature>
<reference evidence="3" key="1">
    <citation type="journal article" date="2019" name="Int. J. Syst. Evol. Microbiol.">
        <title>The Global Catalogue of Microorganisms (GCM) 10K type strain sequencing project: providing services to taxonomists for standard genome sequencing and annotation.</title>
        <authorList>
            <consortium name="The Broad Institute Genomics Platform"/>
            <consortium name="The Broad Institute Genome Sequencing Center for Infectious Disease"/>
            <person name="Wu L."/>
            <person name="Ma J."/>
        </authorList>
    </citation>
    <scope>NUCLEOTIDE SEQUENCE [LARGE SCALE GENOMIC DNA]</scope>
    <source>
        <strain evidence="3">JCM 18127</strain>
    </source>
</reference>
<dbReference type="EMBL" id="BAABIM010000005">
    <property type="protein sequence ID" value="GAA4698161.1"/>
    <property type="molecule type" value="Genomic_DNA"/>
</dbReference>
<comment type="caution">
    <text evidence="2">The sequence shown here is derived from an EMBL/GenBank/DDBJ whole genome shotgun (WGS) entry which is preliminary data.</text>
</comment>
<gene>
    <name evidence="2" type="ORF">GCM10023226_40850</name>
</gene>
<proteinExistence type="predicted"/>
<keyword evidence="3" id="KW-1185">Reference proteome</keyword>
<sequence length="150" mass="16409">MTESSTNEQTGAGEGAGQPEFEKKLGLRPIEYRSGEQHPEQRPCPSWCGLAHDPARHGIDPRHPLSALHTPTWDLEVALSAYRGTLCAEGVLAASVEVSLEQVGQRAPRIRLIRYLNKESTVILTLGLTDAEELALALTYQVQLAEGRLL</sequence>
<protein>
    <submittedName>
        <fullName evidence="2">Uncharacterized protein</fullName>
    </submittedName>
</protein>
<name>A0ABP8X0Q4_9ACTN</name>
<accession>A0ABP8X0Q4</accession>